<feature type="domain" description="C2" evidence="5">
    <location>
        <begin position="149"/>
        <end position="272"/>
    </location>
</feature>
<dbReference type="SMART" id="SM00327">
    <property type="entry name" value="VWA"/>
    <property type="match status" value="1"/>
</dbReference>
<evidence type="ECO:0000256" key="4">
    <source>
        <dbReference type="ARBA" id="ARBA00022837"/>
    </source>
</evidence>
<dbReference type="Ensembl" id="ENSMZET00005008771.1">
    <property type="protein sequence ID" value="ENSMZEP00005008434.1"/>
    <property type="gene ID" value="ENSMZEG00005006419.1"/>
</dbReference>
<feature type="domain" description="C2" evidence="5">
    <location>
        <begin position="15"/>
        <end position="142"/>
    </location>
</feature>
<protein>
    <submittedName>
        <fullName evidence="6">Copine Va</fullName>
    </submittedName>
</protein>
<dbReference type="InterPro" id="IPR010734">
    <property type="entry name" value="Copine_C"/>
</dbReference>
<dbReference type="SUPFAM" id="SSF53300">
    <property type="entry name" value="vWA-like"/>
    <property type="match status" value="1"/>
</dbReference>
<keyword evidence="2" id="KW-0479">Metal-binding</keyword>
<reference evidence="6 7" key="1">
    <citation type="journal article" date="2014" name="Nature">
        <title>The genomic substrate for adaptive radiation in African cichlid fish.</title>
        <authorList>
            <person name="Brawand D."/>
            <person name="Wagner C.E."/>
            <person name="Li Y.I."/>
            <person name="Malinsky M."/>
            <person name="Keller I."/>
            <person name="Fan S."/>
            <person name="Simakov O."/>
            <person name="Ng A.Y."/>
            <person name="Lim Z.W."/>
            <person name="Bezault E."/>
            <person name="Turner-Maier J."/>
            <person name="Johnson J."/>
            <person name="Alcazar R."/>
            <person name="Noh H.J."/>
            <person name="Russell P."/>
            <person name="Aken B."/>
            <person name="Alfoldi J."/>
            <person name="Amemiya C."/>
            <person name="Azzouzi N."/>
            <person name="Baroiller J.F."/>
            <person name="Barloy-Hubler F."/>
            <person name="Berlin A."/>
            <person name="Bloomquist R."/>
            <person name="Carleton K.L."/>
            <person name="Conte M.A."/>
            <person name="D'Cotta H."/>
            <person name="Eshel O."/>
            <person name="Gaffney L."/>
            <person name="Galibert F."/>
            <person name="Gante H.F."/>
            <person name="Gnerre S."/>
            <person name="Greuter L."/>
            <person name="Guyon R."/>
            <person name="Haddad N.S."/>
            <person name="Haerty W."/>
            <person name="Harris R.M."/>
            <person name="Hofmann H.A."/>
            <person name="Hourlier T."/>
            <person name="Hulata G."/>
            <person name="Jaffe D.B."/>
            <person name="Lara M."/>
            <person name="Lee A.P."/>
            <person name="MacCallum I."/>
            <person name="Mwaiko S."/>
            <person name="Nikaido M."/>
            <person name="Nishihara H."/>
            <person name="Ozouf-Costaz C."/>
            <person name="Penman D.J."/>
            <person name="Przybylski D."/>
            <person name="Rakotomanga M."/>
            <person name="Renn S.C.P."/>
            <person name="Ribeiro F.J."/>
            <person name="Ron M."/>
            <person name="Salzburger W."/>
            <person name="Sanchez-Pulido L."/>
            <person name="Santos M.E."/>
            <person name="Searle S."/>
            <person name="Sharpe T."/>
            <person name="Swofford R."/>
            <person name="Tan F.J."/>
            <person name="Williams L."/>
            <person name="Young S."/>
            <person name="Yin S."/>
            <person name="Okada N."/>
            <person name="Kocher T.D."/>
            <person name="Miska E.A."/>
            <person name="Lander E.S."/>
            <person name="Venkatesh B."/>
            <person name="Fernald R.D."/>
            <person name="Meyer A."/>
            <person name="Ponting C.P."/>
            <person name="Streelman J.T."/>
            <person name="Lindblad-Toh K."/>
            <person name="Seehausen O."/>
            <person name="Di Palma F."/>
        </authorList>
    </citation>
    <scope>NUCLEOTIDE SEQUENCE</scope>
</reference>
<dbReference type="PROSITE" id="PS50004">
    <property type="entry name" value="C2"/>
    <property type="match status" value="2"/>
</dbReference>
<evidence type="ECO:0000256" key="1">
    <source>
        <dbReference type="ARBA" id="ARBA00009048"/>
    </source>
</evidence>
<evidence type="ECO:0000313" key="7">
    <source>
        <dbReference type="Proteomes" id="UP000265160"/>
    </source>
</evidence>
<dbReference type="STRING" id="106582.ENSMZEP00005008434"/>
<reference evidence="6" key="3">
    <citation type="submission" date="2025-09" db="UniProtKB">
        <authorList>
            <consortium name="Ensembl"/>
        </authorList>
    </citation>
    <scope>IDENTIFICATION</scope>
</reference>
<dbReference type="FunFam" id="2.60.40.150:FF:000099">
    <property type="entry name" value="Copine 3"/>
    <property type="match status" value="1"/>
</dbReference>
<dbReference type="Pfam" id="PF07002">
    <property type="entry name" value="Copine"/>
    <property type="match status" value="1"/>
</dbReference>
<dbReference type="AlphaFoldDB" id="A0A3P9BEU7"/>
<evidence type="ECO:0000256" key="2">
    <source>
        <dbReference type="ARBA" id="ARBA00022723"/>
    </source>
</evidence>
<dbReference type="CDD" id="cd01459">
    <property type="entry name" value="vWA_copine_like"/>
    <property type="match status" value="1"/>
</dbReference>
<dbReference type="SUPFAM" id="SSF49562">
    <property type="entry name" value="C2 domain (Calcium/lipid-binding domain, CaLB)"/>
    <property type="match status" value="2"/>
</dbReference>
<reference evidence="6" key="2">
    <citation type="submission" date="2025-08" db="UniProtKB">
        <authorList>
            <consortium name="Ensembl"/>
        </authorList>
    </citation>
    <scope>IDENTIFICATION</scope>
</reference>
<dbReference type="GO" id="GO:0046872">
    <property type="term" value="F:metal ion binding"/>
    <property type="evidence" value="ECO:0007669"/>
    <property type="project" value="UniProtKB-KW"/>
</dbReference>
<dbReference type="InterPro" id="IPR037768">
    <property type="entry name" value="C2B_Copine"/>
</dbReference>
<keyword evidence="4" id="KW-0106">Calcium</keyword>
<proteinExistence type="inferred from homology"/>
<dbReference type="SMART" id="SM00239">
    <property type="entry name" value="C2"/>
    <property type="match status" value="2"/>
</dbReference>
<dbReference type="CDD" id="cd04047">
    <property type="entry name" value="C2B_Copine"/>
    <property type="match status" value="1"/>
</dbReference>
<dbReference type="Pfam" id="PF00168">
    <property type="entry name" value="C2"/>
    <property type="match status" value="2"/>
</dbReference>
<dbReference type="InterPro" id="IPR035892">
    <property type="entry name" value="C2_domain_sf"/>
</dbReference>
<sequence>MPKSRTVFVRQWENSGGLLAFVRLPRVSENFRENLRKMNELTRLPDLFTYLPPSSVLYIPVSVQKAAGVFGRTEVIDNTLNPDFVRKYILDYFFEEKQNLRFDVYDIDSKSPDLAKHDFLGQVFCTLGEIVGSPASRLEKPLGGIPGKKCGTVILSAEELGNCRDYATMQFCANKLDKKDFFGKSDPFMVFYRSNEDGTFTICHKTEVVKNTLNPVWEPFSIPVRALCNGDYDRTIKVELYDWDRDGSHDFIGEFTTSFKELCRGQNQLNVYEVINLLGPFFPSQVSLLSFMTLTSLFLKGNPSQSTSLHYMNPYQMNAYAMALKAVGEIIQDYDSDKMFPALGFGAKLPPDWRVSHEFPLNGNVDNPYCNGMEGILEAYHQSLKTVQLYGPTNFAPVVNHVARYAAAVQDGSQYFVLLIITDGVISDMAQTKEAIVNAAKLPMSIIIVGVGQAEFDAMVELDGDDVRISSRGKVAERDIVQFVPFRDYMDRTGNHVLSMARLAKDVLAEIPDQLISYMKSRAIKPNPVPVYSPSDEPPTNPV</sequence>
<evidence type="ECO:0000313" key="6">
    <source>
        <dbReference type="Ensembl" id="ENSMZEP00005008434.1"/>
    </source>
</evidence>
<dbReference type="InterPro" id="IPR000008">
    <property type="entry name" value="C2_dom"/>
</dbReference>
<accession>A0A3P9BEU7</accession>
<comment type="similarity">
    <text evidence="1">Belongs to the copine family.</text>
</comment>
<organism evidence="6 7">
    <name type="scientific">Maylandia zebra</name>
    <name type="common">zebra mbuna</name>
    <dbReference type="NCBI Taxonomy" id="106582"/>
    <lineage>
        <taxon>Eukaryota</taxon>
        <taxon>Metazoa</taxon>
        <taxon>Chordata</taxon>
        <taxon>Craniata</taxon>
        <taxon>Vertebrata</taxon>
        <taxon>Euteleostomi</taxon>
        <taxon>Actinopterygii</taxon>
        <taxon>Neopterygii</taxon>
        <taxon>Teleostei</taxon>
        <taxon>Neoteleostei</taxon>
        <taxon>Acanthomorphata</taxon>
        <taxon>Ovalentaria</taxon>
        <taxon>Cichlomorphae</taxon>
        <taxon>Cichliformes</taxon>
        <taxon>Cichlidae</taxon>
        <taxon>African cichlids</taxon>
        <taxon>Pseudocrenilabrinae</taxon>
        <taxon>Haplochromini</taxon>
        <taxon>Maylandia</taxon>
        <taxon>Maylandia zebra complex</taxon>
    </lineage>
</organism>
<keyword evidence="3" id="KW-0677">Repeat</keyword>
<dbReference type="GO" id="GO:0071277">
    <property type="term" value="P:cellular response to calcium ion"/>
    <property type="evidence" value="ECO:0007669"/>
    <property type="project" value="TreeGrafter"/>
</dbReference>
<dbReference type="Proteomes" id="UP000265160">
    <property type="component" value="LG20"/>
</dbReference>
<keyword evidence="7" id="KW-1185">Reference proteome</keyword>
<dbReference type="Gene3D" id="2.60.40.150">
    <property type="entry name" value="C2 domain"/>
    <property type="match status" value="2"/>
</dbReference>
<dbReference type="GO" id="GO:0005886">
    <property type="term" value="C:plasma membrane"/>
    <property type="evidence" value="ECO:0007669"/>
    <property type="project" value="TreeGrafter"/>
</dbReference>
<dbReference type="FunFam" id="2.60.40.150:FF:000013">
    <property type="entry name" value="copine-9 isoform X1"/>
    <property type="match status" value="1"/>
</dbReference>
<evidence type="ECO:0000256" key="3">
    <source>
        <dbReference type="ARBA" id="ARBA00022737"/>
    </source>
</evidence>
<dbReference type="InterPro" id="IPR045052">
    <property type="entry name" value="Copine"/>
</dbReference>
<dbReference type="CDD" id="cd04048">
    <property type="entry name" value="C2A_Copine"/>
    <property type="match status" value="1"/>
</dbReference>
<dbReference type="PANTHER" id="PTHR10857:SF51">
    <property type="entry name" value="COPINE-5"/>
    <property type="match status" value="1"/>
</dbReference>
<dbReference type="InterPro" id="IPR036465">
    <property type="entry name" value="vWFA_dom_sf"/>
</dbReference>
<dbReference type="GeneTree" id="ENSGT00940000156194"/>
<name>A0A3P9BEU7_9CICH</name>
<dbReference type="GO" id="GO:0005544">
    <property type="term" value="F:calcium-dependent phospholipid binding"/>
    <property type="evidence" value="ECO:0007669"/>
    <property type="project" value="InterPro"/>
</dbReference>
<evidence type="ECO:0000259" key="5">
    <source>
        <dbReference type="PROSITE" id="PS50004"/>
    </source>
</evidence>
<dbReference type="InterPro" id="IPR002035">
    <property type="entry name" value="VWF_A"/>
</dbReference>
<dbReference type="PANTHER" id="PTHR10857">
    <property type="entry name" value="COPINE"/>
    <property type="match status" value="1"/>
</dbReference>